<dbReference type="PANTHER" id="PTHR47974:SF6">
    <property type="entry name" value="NON-SPECIFIC SERINE_THREONINE PROTEIN KINASE"/>
    <property type="match status" value="1"/>
</dbReference>
<dbReference type="PANTHER" id="PTHR47974">
    <property type="entry name" value="OS07G0415500 PROTEIN"/>
    <property type="match status" value="1"/>
</dbReference>
<keyword evidence="4" id="KW-1133">Transmembrane helix</keyword>
<comment type="caution">
    <text evidence="8">The sequence shown here is derived from an EMBL/GenBank/DDBJ whole genome shotgun (WGS) entry which is preliminary data.</text>
</comment>
<keyword evidence="5" id="KW-0472">Membrane</keyword>
<dbReference type="Pfam" id="PF00954">
    <property type="entry name" value="S_locus_glycop"/>
    <property type="match status" value="1"/>
</dbReference>
<dbReference type="GO" id="GO:0016020">
    <property type="term" value="C:membrane"/>
    <property type="evidence" value="ECO:0007669"/>
    <property type="project" value="UniProtKB-SubCell"/>
</dbReference>
<evidence type="ECO:0000256" key="5">
    <source>
        <dbReference type="ARBA" id="ARBA00023136"/>
    </source>
</evidence>
<evidence type="ECO:0000259" key="7">
    <source>
        <dbReference type="PROSITE" id="PS50948"/>
    </source>
</evidence>
<feature type="non-terminal residue" evidence="8">
    <location>
        <position position="1"/>
    </location>
</feature>
<dbReference type="GO" id="GO:0048544">
    <property type="term" value="P:recognition of pollen"/>
    <property type="evidence" value="ECO:0007669"/>
    <property type="project" value="InterPro"/>
</dbReference>
<proteinExistence type="predicted"/>
<dbReference type="EMBL" id="JAHRHJ020000001">
    <property type="protein sequence ID" value="KAH9331224.1"/>
    <property type="molecule type" value="Genomic_DNA"/>
</dbReference>
<evidence type="ECO:0000313" key="8">
    <source>
        <dbReference type="EMBL" id="KAH9331224.1"/>
    </source>
</evidence>
<gene>
    <name evidence="8" type="ORF">KI387_003332</name>
</gene>
<dbReference type="InterPro" id="IPR003609">
    <property type="entry name" value="Pan_app"/>
</dbReference>
<dbReference type="OMA" id="ENNASCM"/>
<dbReference type="Proteomes" id="UP000824469">
    <property type="component" value="Unassembled WGS sequence"/>
</dbReference>
<organism evidence="8 9">
    <name type="scientific">Taxus chinensis</name>
    <name type="common">Chinese yew</name>
    <name type="synonym">Taxus wallichiana var. chinensis</name>
    <dbReference type="NCBI Taxonomy" id="29808"/>
    <lineage>
        <taxon>Eukaryota</taxon>
        <taxon>Viridiplantae</taxon>
        <taxon>Streptophyta</taxon>
        <taxon>Embryophyta</taxon>
        <taxon>Tracheophyta</taxon>
        <taxon>Spermatophyta</taxon>
        <taxon>Pinopsida</taxon>
        <taxon>Pinidae</taxon>
        <taxon>Conifers II</taxon>
        <taxon>Cupressales</taxon>
        <taxon>Taxaceae</taxon>
        <taxon>Taxus</taxon>
    </lineage>
</organism>
<evidence type="ECO:0000256" key="2">
    <source>
        <dbReference type="ARBA" id="ARBA00022692"/>
    </source>
</evidence>
<keyword evidence="2" id="KW-0812">Transmembrane</keyword>
<feature type="domain" description="Apple" evidence="7">
    <location>
        <begin position="59"/>
        <end position="136"/>
    </location>
</feature>
<evidence type="ECO:0000256" key="1">
    <source>
        <dbReference type="ARBA" id="ARBA00004167"/>
    </source>
</evidence>
<reference evidence="8 9" key="1">
    <citation type="journal article" date="2021" name="Nat. Plants">
        <title>The Taxus genome provides insights into paclitaxel biosynthesis.</title>
        <authorList>
            <person name="Xiong X."/>
            <person name="Gou J."/>
            <person name="Liao Q."/>
            <person name="Li Y."/>
            <person name="Zhou Q."/>
            <person name="Bi G."/>
            <person name="Li C."/>
            <person name="Du R."/>
            <person name="Wang X."/>
            <person name="Sun T."/>
            <person name="Guo L."/>
            <person name="Liang H."/>
            <person name="Lu P."/>
            <person name="Wu Y."/>
            <person name="Zhang Z."/>
            <person name="Ro D.K."/>
            <person name="Shang Y."/>
            <person name="Huang S."/>
            <person name="Yan J."/>
        </authorList>
    </citation>
    <scope>NUCLEOTIDE SEQUENCE [LARGE SCALE GENOMIC DNA]</scope>
    <source>
        <strain evidence="8">Ta-2019</strain>
    </source>
</reference>
<protein>
    <recommendedName>
        <fullName evidence="7">Apple domain-containing protein</fullName>
    </recommendedName>
</protein>
<keyword evidence="3" id="KW-0732">Signal</keyword>
<accession>A0AA38GXD8</accession>
<evidence type="ECO:0000313" key="9">
    <source>
        <dbReference type="Proteomes" id="UP000824469"/>
    </source>
</evidence>
<evidence type="ECO:0000256" key="4">
    <source>
        <dbReference type="ARBA" id="ARBA00022989"/>
    </source>
</evidence>
<dbReference type="PROSITE" id="PS50948">
    <property type="entry name" value="PAN"/>
    <property type="match status" value="1"/>
</dbReference>
<evidence type="ECO:0000256" key="3">
    <source>
        <dbReference type="ARBA" id="ARBA00022729"/>
    </source>
</evidence>
<name>A0AA38GXD8_TAXCH</name>
<comment type="subcellular location">
    <subcellularLocation>
        <location evidence="1">Membrane</location>
        <topology evidence="1">Single-pass membrane protein</topology>
    </subcellularLocation>
</comment>
<keyword evidence="9" id="KW-1185">Reference proteome</keyword>
<evidence type="ECO:0000256" key="6">
    <source>
        <dbReference type="ARBA" id="ARBA00023157"/>
    </source>
</evidence>
<dbReference type="AlphaFoldDB" id="A0AA38GXD8"/>
<dbReference type="InterPro" id="IPR000858">
    <property type="entry name" value="S_locus_glycoprot_dom"/>
</dbReference>
<sequence>RKRGSPSSSWEMVWEAVIGYCTIHGSCGENAMYKVDQNWEPQCQCPPGFDPGSSNNKTCRQVNKIKGTDVRFVEQDYVNFDGLNVTDATVTKLQDCKDSCENNASCMGFVLKLDSTSVHCVYQYGKLQNGYWSPKV</sequence>
<keyword evidence="6" id="KW-1015">Disulfide bond</keyword>